<keyword evidence="3" id="KW-1185">Reference proteome</keyword>
<evidence type="ECO:0000256" key="1">
    <source>
        <dbReference type="SAM" id="MobiDB-lite"/>
    </source>
</evidence>
<gene>
    <name evidence="2" type="ORF">GCM10009740_36080</name>
</gene>
<dbReference type="Proteomes" id="UP001501285">
    <property type="component" value="Unassembled WGS sequence"/>
</dbReference>
<feature type="compositionally biased region" description="Polar residues" evidence="1">
    <location>
        <begin position="1"/>
        <end position="13"/>
    </location>
</feature>
<accession>A0ABN2UMF8</accession>
<name>A0ABN2UMF8_9MICO</name>
<evidence type="ECO:0000313" key="3">
    <source>
        <dbReference type="Proteomes" id="UP001501285"/>
    </source>
</evidence>
<comment type="caution">
    <text evidence="2">The sequence shown here is derived from an EMBL/GenBank/DDBJ whole genome shotgun (WGS) entry which is preliminary data.</text>
</comment>
<proteinExistence type="predicted"/>
<evidence type="ECO:0000313" key="2">
    <source>
        <dbReference type="EMBL" id="GAA2040019.1"/>
    </source>
</evidence>
<organism evidence="2 3">
    <name type="scientific">Terrabacter terrae</name>
    <dbReference type="NCBI Taxonomy" id="318434"/>
    <lineage>
        <taxon>Bacteria</taxon>
        <taxon>Bacillati</taxon>
        <taxon>Actinomycetota</taxon>
        <taxon>Actinomycetes</taxon>
        <taxon>Micrococcales</taxon>
        <taxon>Intrasporangiaceae</taxon>
        <taxon>Terrabacter</taxon>
    </lineage>
</organism>
<dbReference type="EMBL" id="BAAANB010000021">
    <property type="protein sequence ID" value="GAA2040019.1"/>
    <property type="molecule type" value="Genomic_DNA"/>
</dbReference>
<protein>
    <submittedName>
        <fullName evidence="2">Uncharacterized protein</fullName>
    </submittedName>
</protein>
<feature type="region of interest" description="Disordered" evidence="1">
    <location>
        <begin position="1"/>
        <end position="93"/>
    </location>
</feature>
<sequence length="93" mass="9207">MVRGSTFRSSGSGVSLDMLRSSSVARADPGPSTLVDSVGSEPGRHEAGGGDGGPGVLSPEPDLAGTLGGRCRRPGRVGADSWGVSKAQESVAV</sequence>
<reference evidence="2 3" key="1">
    <citation type="journal article" date="2019" name="Int. J. Syst. Evol. Microbiol.">
        <title>The Global Catalogue of Microorganisms (GCM) 10K type strain sequencing project: providing services to taxonomists for standard genome sequencing and annotation.</title>
        <authorList>
            <consortium name="The Broad Institute Genomics Platform"/>
            <consortium name="The Broad Institute Genome Sequencing Center for Infectious Disease"/>
            <person name="Wu L."/>
            <person name="Ma J."/>
        </authorList>
    </citation>
    <scope>NUCLEOTIDE SEQUENCE [LARGE SCALE GENOMIC DNA]</scope>
    <source>
        <strain evidence="2 3">JCM 14283</strain>
    </source>
</reference>